<keyword evidence="1" id="KW-0472">Membrane</keyword>
<keyword evidence="1" id="KW-1133">Transmembrane helix</keyword>
<sequence>MFRSNFISPCKYILICMHSILFFHVFKWRHQRFRFICGTASSQFIISSSHILFLLIYNCNTWSWLDNHEAILELHKFQK</sequence>
<feature type="transmembrane region" description="Helical" evidence="1">
    <location>
        <begin position="6"/>
        <end position="26"/>
    </location>
</feature>
<organism evidence="2">
    <name type="scientific">Arundo donax</name>
    <name type="common">Giant reed</name>
    <name type="synonym">Donax arundinaceus</name>
    <dbReference type="NCBI Taxonomy" id="35708"/>
    <lineage>
        <taxon>Eukaryota</taxon>
        <taxon>Viridiplantae</taxon>
        <taxon>Streptophyta</taxon>
        <taxon>Embryophyta</taxon>
        <taxon>Tracheophyta</taxon>
        <taxon>Spermatophyta</taxon>
        <taxon>Magnoliopsida</taxon>
        <taxon>Liliopsida</taxon>
        <taxon>Poales</taxon>
        <taxon>Poaceae</taxon>
        <taxon>PACMAD clade</taxon>
        <taxon>Arundinoideae</taxon>
        <taxon>Arundineae</taxon>
        <taxon>Arundo</taxon>
    </lineage>
</organism>
<name>A0A0A9GFG6_ARUDO</name>
<dbReference type="AlphaFoldDB" id="A0A0A9GFG6"/>
<evidence type="ECO:0000256" key="1">
    <source>
        <dbReference type="SAM" id="Phobius"/>
    </source>
</evidence>
<keyword evidence="1" id="KW-0812">Transmembrane</keyword>
<proteinExistence type="predicted"/>
<feature type="transmembrane region" description="Helical" evidence="1">
    <location>
        <begin position="33"/>
        <end position="57"/>
    </location>
</feature>
<accession>A0A0A9GFG6</accession>
<evidence type="ECO:0000313" key="2">
    <source>
        <dbReference type="EMBL" id="JAE22154.1"/>
    </source>
</evidence>
<protein>
    <submittedName>
        <fullName evidence="2">Uncharacterized protein</fullName>
    </submittedName>
</protein>
<reference evidence="2" key="1">
    <citation type="submission" date="2014-09" db="EMBL/GenBank/DDBJ databases">
        <authorList>
            <person name="Magalhaes I.L.F."/>
            <person name="Oliveira U."/>
            <person name="Santos F.R."/>
            <person name="Vidigal T.H.D.A."/>
            <person name="Brescovit A.D."/>
            <person name="Santos A.J."/>
        </authorList>
    </citation>
    <scope>NUCLEOTIDE SEQUENCE</scope>
    <source>
        <tissue evidence="2">Shoot tissue taken approximately 20 cm above the soil surface</tissue>
    </source>
</reference>
<dbReference type="EMBL" id="GBRH01175742">
    <property type="protein sequence ID" value="JAE22154.1"/>
    <property type="molecule type" value="Transcribed_RNA"/>
</dbReference>
<reference evidence="2" key="2">
    <citation type="journal article" date="2015" name="Data Brief">
        <title>Shoot transcriptome of the giant reed, Arundo donax.</title>
        <authorList>
            <person name="Barrero R.A."/>
            <person name="Guerrero F.D."/>
            <person name="Moolhuijzen P."/>
            <person name="Goolsby J.A."/>
            <person name="Tidwell J."/>
            <person name="Bellgard S.E."/>
            <person name="Bellgard M.I."/>
        </authorList>
    </citation>
    <scope>NUCLEOTIDE SEQUENCE</scope>
    <source>
        <tissue evidence="2">Shoot tissue taken approximately 20 cm above the soil surface</tissue>
    </source>
</reference>